<evidence type="ECO:0000313" key="1">
    <source>
        <dbReference type="EMBL" id="KAF9815691.1"/>
    </source>
</evidence>
<name>A0A8H7U3A3_9APHY</name>
<evidence type="ECO:0000313" key="2">
    <source>
        <dbReference type="Proteomes" id="UP000639403"/>
    </source>
</evidence>
<proteinExistence type="predicted"/>
<dbReference type="SUPFAM" id="SSF47459">
    <property type="entry name" value="HLH, helix-loop-helix DNA-binding domain"/>
    <property type="match status" value="1"/>
</dbReference>
<dbReference type="AlphaFoldDB" id="A0A8H7U3A3"/>
<reference evidence="1" key="1">
    <citation type="submission" date="2020-11" db="EMBL/GenBank/DDBJ databases">
        <authorList>
            <person name="Koelle M."/>
            <person name="Horta M.A.C."/>
            <person name="Nowrousian M."/>
            <person name="Ohm R.A."/>
            <person name="Benz P."/>
            <person name="Pilgard A."/>
        </authorList>
    </citation>
    <scope>NUCLEOTIDE SEQUENCE</scope>
    <source>
        <strain evidence="1">FPRL280</strain>
    </source>
</reference>
<sequence>MNLQMEPVAPAAVEEYDVLIEQIYKNAMLVDAHILRFVCAYSDRLVKKALAAVEFAKHLKALKTKGEVYGHKDLQMMDNLAGNLRHFAAASYKHCLEIGMLCNWPTRFIDRKGVLYTTRIHHVYGRSSRHLDNEFVPHILTNMASAFKANPLRAAPKAHTFADEPRRDVSHLLRQAVDVEKRRYAFNRDAAQFKPHVPNVDGRAPKAEDLQKAREYIELLMETWIRPTIAMLSTVHVPSEIMQEYNRYFKELRDYTNMTEANLPHLTCALPHNEIQLMLVHCTTDIVITEHLPSRISDCSVKHQRERHVNGNPSPFGVELTENRVTTTLKKAAGLF</sequence>
<dbReference type="EMBL" id="JADOXO010000065">
    <property type="protein sequence ID" value="KAF9815691.1"/>
    <property type="molecule type" value="Genomic_DNA"/>
</dbReference>
<organism evidence="1 2">
    <name type="scientific">Rhodonia placenta</name>
    <dbReference type="NCBI Taxonomy" id="104341"/>
    <lineage>
        <taxon>Eukaryota</taxon>
        <taxon>Fungi</taxon>
        <taxon>Dikarya</taxon>
        <taxon>Basidiomycota</taxon>
        <taxon>Agaricomycotina</taxon>
        <taxon>Agaricomycetes</taxon>
        <taxon>Polyporales</taxon>
        <taxon>Adustoporiaceae</taxon>
        <taxon>Rhodonia</taxon>
    </lineage>
</organism>
<gene>
    <name evidence="1" type="ORF">IEO21_04408</name>
</gene>
<dbReference type="InterPro" id="IPR036638">
    <property type="entry name" value="HLH_DNA-bd_sf"/>
</dbReference>
<accession>A0A8H7U3A3</accession>
<reference evidence="1" key="2">
    <citation type="journal article" name="Front. Microbiol.">
        <title>Degradative Capacity of Two Strains of Rhodonia placenta: From Phenotype to Genotype.</title>
        <authorList>
            <person name="Kolle M."/>
            <person name="Horta M.A.C."/>
            <person name="Nowrousian M."/>
            <person name="Ohm R.A."/>
            <person name="Benz J.P."/>
            <person name="Pilgard A."/>
        </authorList>
    </citation>
    <scope>NUCLEOTIDE SEQUENCE</scope>
    <source>
        <strain evidence="1">FPRL280</strain>
    </source>
</reference>
<dbReference type="GO" id="GO:0046983">
    <property type="term" value="F:protein dimerization activity"/>
    <property type="evidence" value="ECO:0007669"/>
    <property type="project" value="InterPro"/>
</dbReference>
<protein>
    <submittedName>
        <fullName evidence="1">Uncharacterized protein</fullName>
    </submittedName>
</protein>
<dbReference type="Proteomes" id="UP000639403">
    <property type="component" value="Unassembled WGS sequence"/>
</dbReference>
<comment type="caution">
    <text evidence="1">The sequence shown here is derived from an EMBL/GenBank/DDBJ whole genome shotgun (WGS) entry which is preliminary data.</text>
</comment>